<gene>
    <name evidence="3" type="primary">LOC117642189</name>
</gene>
<name>A0A6P8YHF7_THRPL</name>
<evidence type="ECO:0000256" key="1">
    <source>
        <dbReference type="SAM" id="SignalP"/>
    </source>
</evidence>
<dbReference type="FunCoup" id="A0A6P8YHF7">
    <property type="interactions" value="2"/>
</dbReference>
<dbReference type="InterPro" id="IPR031734">
    <property type="entry name" value="MBF2"/>
</dbReference>
<dbReference type="PANTHER" id="PTHR37685">
    <property type="entry name" value="GEO11136P1-RELATED"/>
    <property type="match status" value="1"/>
</dbReference>
<sequence length="197" mass="21917">MARSLLALLACLALAAPCLTSVVDNDVSNDISKDVVEKVPSEAAPLVFLVDDDAPAVDNALLKQKESALGWGYTTPRYPTPRYPTSRRPSTSRRPWPTIRGGWDQSFNIGGVYPYDRQLSQTPVYKRATAYVNSLDFKYTDPARRAIHCIQVVDMQKNGRNAAVTLQSGGIGQSYFNMRFQSQRGENINYLVIVWGQ</sequence>
<dbReference type="GeneID" id="117642189"/>
<dbReference type="KEGG" id="tpal:117642189"/>
<dbReference type="InParanoid" id="A0A6P8YHF7"/>
<keyword evidence="2" id="KW-1185">Reference proteome</keyword>
<organism evidence="3">
    <name type="scientific">Thrips palmi</name>
    <name type="common">Melon thrips</name>
    <dbReference type="NCBI Taxonomy" id="161013"/>
    <lineage>
        <taxon>Eukaryota</taxon>
        <taxon>Metazoa</taxon>
        <taxon>Ecdysozoa</taxon>
        <taxon>Arthropoda</taxon>
        <taxon>Hexapoda</taxon>
        <taxon>Insecta</taxon>
        <taxon>Pterygota</taxon>
        <taxon>Neoptera</taxon>
        <taxon>Paraneoptera</taxon>
        <taxon>Thysanoptera</taxon>
        <taxon>Terebrantia</taxon>
        <taxon>Thripoidea</taxon>
        <taxon>Thripidae</taxon>
        <taxon>Thrips</taxon>
    </lineage>
</organism>
<dbReference type="Pfam" id="PF15868">
    <property type="entry name" value="MBF2"/>
    <property type="match status" value="1"/>
</dbReference>
<dbReference type="RefSeq" id="XP_034236016.1">
    <property type="nucleotide sequence ID" value="XM_034380125.1"/>
</dbReference>
<feature type="chain" id="PRO_5027834851" evidence="1">
    <location>
        <begin position="21"/>
        <end position="197"/>
    </location>
</feature>
<dbReference type="OrthoDB" id="8192785at2759"/>
<reference evidence="3" key="1">
    <citation type="submission" date="2025-08" db="UniProtKB">
        <authorList>
            <consortium name="RefSeq"/>
        </authorList>
    </citation>
    <scope>IDENTIFICATION</scope>
    <source>
        <tissue evidence="3">Total insect</tissue>
    </source>
</reference>
<dbReference type="Proteomes" id="UP000515158">
    <property type="component" value="Unplaced"/>
</dbReference>
<proteinExistence type="predicted"/>
<protein>
    <submittedName>
        <fullName evidence="3">Uncharacterized protein LOC117642189</fullName>
    </submittedName>
</protein>
<evidence type="ECO:0000313" key="3">
    <source>
        <dbReference type="RefSeq" id="XP_034236016.1"/>
    </source>
</evidence>
<accession>A0A6P8YHF7</accession>
<feature type="signal peptide" evidence="1">
    <location>
        <begin position="1"/>
        <end position="20"/>
    </location>
</feature>
<keyword evidence="1" id="KW-0732">Signal</keyword>
<dbReference type="PANTHER" id="PTHR37685:SF1">
    <property type="entry name" value="GEO11136P1-RELATED"/>
    <property type="match status" value="1"/>
</dbReference>
<evidence type="ECO:0000313" key="2">
    <source>
        <dbReference type="Proteomes" id="UP000515158"/>
    </source>
</evidence>
<dbReference type="AlphaFoldDB" id="A0A6P8YHF7"/>